<evidence type="ECO:0008006" key="4">
    <source>
        <dbReference type="Google" id="ProtNLM"/>
    </source>
</evidence>
<dbReference type="Proteomes" id="UP000027730">
    <property type="component" value="Unassembled WGS sequence"/>
</dbReference>
<protein>
    <recommendedName>
        <fullName evidence="4">Restriction endonuclease domain-containing protein</fullName>
    </recommendedName>
</protein>
<dbReference type="GeneID" id="25413555"/>
<accession>A0A074WJM6</accession>
<dbReference type="AlphaFoldDB" id="A0A074WJM6"/>
<evidence type="ECO:0000256" key="1">
    <source>
        <dbReference type="SAM" id="MobiDB-lite"/>
    </source>
</evidence>
<dbReference type="RefSeq" id="XP_013427623.1">
    <property type="nucleotide sequence ID" value="XM_013572169.1"/>
</dbReference>
<feature type="compositionally biased region" description="Polar residues" evidence="1">
    <location>
        <begin position="494"/>
        <end position="505"/>
    </location>
</feature>
<sequence>MTELVSVRHLAAPAVINWKTTSDTNNSGPPISSHKHVGIARIHAFSVSLLIMRPTAVGDLTTNTQDAPSDHRYSRKRKRRESASMDDEAYSDKKHGQSADQQNQARRQPKHSTTAPSLDTTKYTPIMHDQTDRSGCIKDRWNEEQLRRIITRATTVPFPSASALHPTAFIVADSVIIPKVPRRAFDTIRALLPTFPATESWKLNYCPRTSSNRGKLTVTMPSYIHEAFAPFALNMANQIYTAGFLPAPLTSKHIKECRTTKFRVGDKHQEPDSALCFWNVARGPFLVLEVAYSQLEADALRKAQRYIVDSRGVIAFVVVIVITKGTRSKPPADADPVSVPMPHSTLSRDHDTVHVHVHRSVRTNDNKSTGTVLINRVQIFPTHSPCLPTFTVEWSDINYGTWSDFVHNYCIAPDTPSPVCNISLDGIVTISESHADHPCLAEPGINWSYVPPLLELTTKGKAYLESSIPEVQLSSSDSASSTVERRLDPDYQPSMASTTSSARSI</sequence>
<keyword evidence="3" id="KW-1185">Reference proteome</keyword>
<gene>
    <name evidence="2" type="ORF">M436DRAFT_63581</name>
</gene>
<dbReference type="STRING" id="1043004.A0A074WJM6"/>
<feature type="region of interest" description="Disordered" evidence="1">
    <location>
        <begin position="474"/>
        <end position="505"/>
    </location>
</feature>
<evidence type="ECO:0000313" key="3">
    <source>
        <dbReference type="Proteomes" id="UP000027730"/>
    </source>
</evidence>
<dbReference type="HOGENOM" id="CLU_647194_0_0_1"/>
<evidence type="ECO:0000313" key="2">
    <source>
        <dbReference type="EMBL" id="KEQ73263.1"/>
    </source>
</evidence>
<feature type="region of interest" description="Disordered" evidence="1">
    <location>
        <begin position="59"/>
        <end position="134"/>
    </location>
</feature>
<dbReference type="OrthoDB" id="3485856at2759"/>
<reference evidence="2 3" key="1">
    <citation type="journal article" date="2014" name="BMC Genomics">
        <title>Genome sequencing of four Aureobasidium pullulans varieties: biotechnological potential, stress tolerance, and description of new species.</title>
        <authorList>
            <person name="Gostin Ar C."/>
            <person name="Ohm R.A."/>
            <person name="Kogej T."/>
            <person name="Sonjak S."/>
            <person name="Turk M."/>
            <person name="Zajc J."/>
            <person name="Zalar P."/>
            <person name="Grube M."/>
            <person name="Sun H."/>
            <person name="Han J."/>
            <person name="Sharma A."/>
            <person name="Chiniquy J."/>
            <person name="Ngan C.Y."/>
            <person name="Lipzen A."/>
            <person name="Barry K."/>
            <person name="Grigoriev I.V."/>
            <person name="Gunde-Cimerman N."/>
        </authorList>
    </citation>
    <scope>NUCLEOTIDE SEQUENCE [LARGE SCALE GENOMIC DNA]</scope>
    <source>
        <strain evidence="2 3">CBS 147.97</strain>
    </source>
</reference>
<proteinExistence type="predicted"/>
<dbReference type="EMBL" id="KL584709">
    <property type="protein sequence ID" value="KEQ73263.1"/>
    <property type="molecule type" value="Genomic_DNA"/>
</dbReference>
<name>A0A074WJM6_9PEZI</name>
<organism evidence="2 3">
    <name type="scientific">Aureobasidium namibiae CBS 147.97</name>
    <dbReference type="NCBI Taxonomy" id="1043004"/>
    <lineage>
        <taxon>Eukaryota</taxon>
        <taxon>Fungi</taxon>
        <taxon>Dikarya</taxon>
        <taxon>Ascomycota</taxon>
        <taxon>Pezizomycotina</taxon>
        <taxon>Dothideomycetes</taxon>
        <taxon>Dothideomycetidae</taxon>
        <taxon>Dothideales</taxon>
        <taxon>Saccotheciaceae</taxon>
        <taxon>Aureobasidium</taxon>
    </lineage>
</organism>
<feature type="compositionally biased region" description="Polar residues" evidence="1">
    <location>
        <begin position="98"/>
        <end position="123"/>
    </location>
</feature>